<dbReference type="EMBL" id="PDCK01000041">
    <property type="protein sequence ID" value="PRQ45501.1"/>
    <property type="molecule type" value="Genomic_DNA"/>
</dbReference>
<name>A0A2P6RGE5_ROSCH</name>
<proteinExistence type="predicted"/>
<dbReference type="Proteomes" id="UP000238479">
    <property type="component" value="Chromosome 3"/>
</dbReference>
<reference evidence="1 2" key="1">
    <citation type="journal article" date="2018" name="Nat. Genet.">
        <title>The Rosa genome provides new insights in the design of modern roses.</title>
        <authorList>
            <person name="Bendahmane M."/>
        </authorList>
    </citation>
    <scope>NUCLEOTIDE SEQUENCE [LARGE SCALE GENOMIC DNA]</scope>
    <source>
        <strain evidence="2">cv. Old Blush</strain>
    </source>
</reference>
<comment type="caution">
    <text evidence="1">The sequence shown here is derived from an EMBL/GenBank/DDBJ whole genome shotgun (WGS) entry which is preliminary data.</text>
</comment>
<gene>
    <name evidence="1" type="ORF">RchiOBHm_Chr3g0492121</name>
</gene>
<sequence>MDASGITVRPAVGKEKEKYSEEDLKAAARVIKKEGWQICGDDHQHIISCPYLECVPPGATVGPDYLVICDLCGYELLQPTAAHCWMCGKWGVRAVEASTFDESYRNHLEEDYIAEPIVYAGYIDLDKTKSQTLKIT</sequence>
<accession>A0A2P6RGE5</accession>
<evidence type="ECO:0000313" key="1">
    <source>
        <dbReference type="EMBL" id="PRQ45501.1"/>
    </source>
</evidence>
<keyword evidence="2" id="KW-1185">Reference proteome</keyword>
<organism evidence="1 2">
    <name type="scientific">Rosa chinensis</name>
    <name type="common">China rose</name>
    <dbReference type="NCBI Taxonomy" id="74649"/>
    <lineage>
        <taxon>Eukaryota</taxon>
        <taxon>Viridiplantae</taxon>
        <taxon>Streptophyta</taxon>
        <taxon>Embryophyta</taxon>
        <taxon>Tracheophyta</taxon>
        <taxon>Spermatophyta</taxon>
        <taxon>Magnoliopsida</taxon>
        <taxon>eudicotyledons</taxon>
        <taxon>Gunneridae</taxon>
        <taxon>Pentapetalae</taxon>
        <taxon>rosids</taxon>
        <taxon>fabids</taxon>
        <taxon>Rosales</taxon>
        <taxon>Rosaceae</taxon>
        <taxon>Rosoideae</taxon>
        <taxon>Rosoideae incertae sedis</taxon>
        <taxon>Rosa</taxon>
    </lineage>
</organism>
<dbReference type="AlphaFoldDB" id="A0A2P6RGE5"/>
<evidence type="ECO:0000313" key="2">
    <source>
        <dbReference type="Proteomes" id="UP000238479"/>
    </source>
</evidence>
<protein>
    <submittedName>
        <fullName evidence="1">Uncharacterized protein</fullName>
    </submittedName>
</protein>
<dbReference type="Gramene" id="PRQ45501">
    <property type="protein sequence ID" value="PRQ45501"/>
    <property type="gene ID" value="RchiOBHm_Chr3g0492121"/>
</dbReference>